<evidence type="ECO:0000313" key="1">
    <source>
        <dbReference type="EMBL" id="KAF6516121.1"/>
    </source>
</evidence>
<dbReference type="Proteomes" id="UP000593570">
    <property type="component" value="Unassembled WGS sequence"/>
</dbReference>
<protein>
    <submittedName>
        <fullName evidence="1">Uncharacterized protein</fullName>
    </submittedName>
</protein>
<comment type="caution">
    <text evidence="1">The sequence shown here is derived from an EMBL/GenBank/DDBJ whole genome shotgun (WGS) entry which is preliminary data.</text>
</comment>
<sequence length="69" mass="8005">MTTKDTIDRLWNEGLSSKSNFDDTKDKKPYHEFPAGTFQNFECAPECIERGLTSQSYKIMNNPCELLRL</sequence>
<evidence type="ECO:0000313" key="2">
    <source>
        <dbReference type="Proteomes" id="UP000593570"/>
    </source>
</evidence>
<organism evidence="1 2">
    <name type="scientific">Fusarium oxysporum f. sp. conglutinans</name>
    <dbReference type="NCBI Taxonomy" id="100902"/>
    <lineage>
        <taxon>Eukaryota</taxon>
        <taxon>Fungi</taxon>
        <taxon>Dikarya</taxon>
        <taxon>Ascomycota</taxon>
        <taxon>Pezizomycotina</taxon>
        <taxon>Sordariomycetes</taxon>
        <taxon>Hypocreomycetidae</taxon>
        <taxon>Hypocreales</taxon>
        <taxon>Nectriaceae</taxon>
        <taxon>Fusarium</taxon>
        <taxon>Fusarium oxysporum species complex</taxon>
    </lineage>
</organism>
<accession>A0A8H6LEF2</accession>
<name>A0A8H6LEF2_FUSOX</name>
<reference evidence="1" key="1">
    <citation type="journal article" date="2020" name="bioRxiv">
        <title>A chromosome-scale genome assembly for the Fusarium oxysporum strain Fo5176 to establish a model Arabidopsis-fungal pathosystem.</title>
        <authorList>
            <person name="Fokkens L."/>
            <person name="Guo L."/>
            <person name="Dora S."/>
            <person name="Wang B."/>
            <person name="Ye K."/>
            <person name="Sanchez-Rodriguez C."/>
            <person name="Croll D."/>
        </authorList>
    </citation>
    <scope>NUCLEOTIDE SEQUENCE [LARGE SCALE GENOMIC DNA]</scope>
    <source>
        <strain evidence="1">Fo5176</strain>
    </source>
</reference>
<dbReference type="AlphaFoldDB" id="A0A8H6LEF2"/>
<gene>
    <name evidence="1" type="ORF">HZS61_004862</name>
</gene>
<proteinExistence type="predicted"/>
<dbReference type="EMBL" id="JACDXP010000013">
    <property type="protein sequence ID" value="KAF6516121.1"/>
    <property type="molecule type" value="Genomic_DNA"/>
</dbReference>